<name>A0A314UTF6_PRUYE</name>
<dbReference type="Proteomes" id="UP000250321">
    <property type="component" value="Unassembled WGS sequence"/>
</dbReference>
<organism evidence="1 2">
    <name type="scientific">Prunus yedoensis var. nudiflora</name>
    <dbReference type="NCBI Taxonomy" id="2094558"/>
    <lineage>
        <taxon>Eukaryota</taxon>
        <taxon>Viridiplantae</taxon>
        <taxon>Streptophyta</taxon>
        <taxon>Embryophyta</taxon>
        <taxon>Tracheophyta</taxon>
        <taxon>Spermatophyta</taxon>
        <taxon>Magnoliopsida</taxon>
        <taxon>eudicotyledons</taxon>
        <taxon>Gunneridae</taxon>
        <taxon>Pentapetalae</taxon>
        <taxon>rosids</taxon>
        <taxon>fabids</taxon>
        <taxon>Rosales</taxon>
        <taxon>Rosaceae</taxon>
        <taxon>Amygdaloideae</taxon>
        <taxon>Amygdaleae</taxon>
        <taxon>Prunus</taxon>
    </lineage>
</organism>
<dbReference type="EMBL" id="PJQY01003144">
    <property type="protein sequence ID" value="PQM39854.1"/>
    <property type="molecule type" value="Genomic_DNA"/>
</dbReference>
<gene>
    <name evidence="1" type="ORF">Pyn_41082</name>
</gene>
<sequence>MHPYIFLALQPDSKPCFVGHCVRCPWQGHACPVPIEKIERPNPPPLTRIYLSKRLQLSCVMCWYPTKAKEYELLAVEDTLDVTNHYKPFCLHNKGWLSMPLASYKFCTTSPAESSSFLRDLKLGFLRRYEGSWNF</sequence>
<evidence type="ECO:0000313" key="2">
    <source>
        <dbReference type="Proteomes" id="UP000250321"/>
    </source>
</evidence>
<reference evidence="1 2" key="1">
    <citation type="submission" date="2018-02" db="EMBL/GenBank/DDBJ databases">
        <title>Draft genome of wild Prunus yedoensis var. nudiflora.</title>
        <authorList>
            <person name="Baek S."/>
            <person name="Kim J.-H."/>
            <person name="Choi K."/>
            <person name="Kim G.-B."/>
            <person name="Cho A."/>
            <person name="Jang H."/>
            <person name="Shin C.-H."/>
            <person name="Yu H.-J."/>
            <person name="Mun J.-H."/>
        </authorList>
    </citation>
    <scope>NUCLEOTIDE SEQUENCE [LARGE SCALE GENOMIC DNA]</scope>
    <source>
        <strain evidence="2">cv. Jeju island</strain>
        <tissue evidence="1">Leaf</tissue>
    </source>
</reference>
<dbReference type="AlphaFoldDB" id="A0A314UTF6"/>
<evidence type="ECO:0000313" key="1">
    <source>
        <dbReference type="EMBL" id="PQM39854.1"/>
    </source>
</evidence>
<comment type="caution">
    <text evidence="1">The sequence shown here is derived from an EMBL/GenBank/DDBJ whole genome shotgun (WGS) entry which is preliminary data.</text>
</comment>
<keyword evidence="2" id="KW-1185">Reference proteome</keyword>
<proteinExistence type="predicted"/>
<protein>
    <submittedName>
        <fullName evidence="1">Uncharacterized protein</fullName>
    </submittedName>
</protein>
<accession>A0A314UTF6</accession>